<dbReference type="PANTHER" id="PTHR11113:SF14">
    <property type="entry name" value="N-ACETYLGLUCOSAMINE-6-PHOSPHATE DEACETYLASE"/>
    <property type="match status" value="1"/>
</dbReference>
<gene>
    <name evidence="3" type="primary">phnM_3</name>
    <name evidence="3" type="ORF">PFRI_22980</name>
</gene>
<accession>A0A1L9NVR9</accession>
<evidence type="ECO:0000313" key="4">
    <source>
        <dbReference type="Proteomes" id="UP000184514"/>
    </source>
</evidence>
<organism evidence="3 4">
    <name type="scientific">Planktotalea frisia</name>
    <dbReference type="NCBI Taxonomy" id="696762"/>
    <lineage>
        <taxon>Bacteria</taxon>
        <taxon>Pseudomonadati</taxon>
        <taxon>Pseudomonadota</taxon>
        <taxon>Alphaproteobacteria</taxon>
        <taxon>Rhodobacterales</taxon>
        <taxon>Paracoccaceae</taxon>
        <taxon>Planktotalea</taxon>
    </lineage>
</organism>
<protein>
    <submittedName>
        <fullName evidence="3">Alpha-D-ribose 1-methylphosphonate 5-triphosphate diphosphatase</fullName>
        <ecNumber evidence="3">3.6.1.63</ecNumber>
    </submittedName>
</protein>
<dbReference type="RefSeq" id="WP_072630852.1">
    <property type="nucleotide sequence ID" value="NZ_MLCB01000143.1"/>
</dbReference>
<sequence length="383" mass="41434">MKTFEFTLVGGDVLRGGVLEQGTLSISEGHVSDEPRKRRIDARGFRILPGIVDIHGDGFERHLAPRRGAMTDMRAGIASAEADLASNGITTAIMAQFYSWEGGLRSPEFARKFLNALSVTRDEHLTDMRPQLRIETHMMDDYTDMLALIAEHNIGYVVFNDHIPHKRLDEGRKPPRLTGTALKSGRSPEAHLAMMKGLHDRRDDVPAALAAFAAQLIAQGRLIGSHDDHTAAERAEFHAMGAQISEFPETQDAAQAARDTGGSIILGAPNVMRGGSHAGNVSAVDLIRDGLCDALASDYHYPALRQSIAKLVEQNACCFASGWALLSEGPARILGLDDRGTLDTGKRADILVEESATGRIAATISAGRITYLQGTFAERLFAS</sequence>
<dbReference type="InterPro" id="IPR032466">
    <property type="entry name" value="Metal_Hydrolase"/>
</dbReference>
<dbReference type="GO" id="GO:0008448">
    <property type="term" value="F:N-acetylglucosamine-6-phosphate deacetylase activity"/>
    <property type="evidence" value="ECO:0007669"/>
    <property type="project" value="TreeGrafter"/>
</dbReference>
<comment type="caution">
    <text evidence="3">The sequence shown here is derived from an EMBL/GenBank/DDBJ whole genome shotgun (WGS) entry which is preliminary data.</text>
</comment>
<dbReference type="InterPro" id="IPR011059">
    <property type="entry name" value="Metal-dep_hydrolase_composite"/>
</dbReference>
<proteinExistence type="inferred from homology"/>
<dbReference type="OrthoDB" id="9785413at2"/>
<dbReference type="Proteomes" id="UP000184514">
    <property type="component" value="Unassembled WGS sequence"/>
</dbReference>
<keyword evidence="4" id="KW-1185">Reference proteome</keyword>
<dbReference type="NCBIfam" id="NF011987">
    <property type="entry name" value="PRK15446.2-3"/>
    <property type="match status" value="1"/>
</dbReference>
<dbReference type="NCBIfam" id="NF011990">
    <property type="entry name" value="PRK15446.2-6"/>
    <property type="match status" value="1"/>
</dbReference>
<evidence type="ECO:0000313" key="3">
    <source>
        <dbReference type="EMBL" id="OJI93398.1"/>
    </source>
</evidence>
<dbReference type="GO" id="GO:0019700">
    <property type="term" value="P:organic phosphonate catabolic process"/>
    <property type="evidence" value="ECO:0007669"/>
    <property type="project" value="InterPro"/>
</dbReference>
<name>A0A1L9NVR9_9RHOB</name>
<evidence type="ECO:0000256" key="2">
    <source>
        <dbReference type="ARBA" id="ARBA00022801"/>
    </source>
</evidence>
<comment type="similarity">
    <text evidence="1">Belongs to the metallo-dependent hydrolases superfamily. NagA family.</text>
</comment>
<dbReference type="SUPFAM" id="SSF51338">
    <property type="entry name" value="Composite domain of metallo-dependent hydrolases"/>
    <property type="match status" value="1"/>
</dbReference>
<dbReference type="EC" id="3.6.1.63" evidence="3"/>
<dbReference type="EMBL" id="MLCB01000143">
    <property type="protein sequence ID" value="OJI93398.1"/>
    <property type="molecule type" value="Genomic_DNA"/>
</dbReference>
<evidence type="ECO:0000256" key="1">
    <source>
        <dbReference type="ARBA" id="ARBA00010716"/>
    </source>
</evidence>
<dbReference type="PANTHER" id="PTHR11113">
    <property type="entry name" value="N-ACETYLGLUCOSAMINE-6-PHOSPHATE DEACETYLASE"/>
    <property type="match status" value="1"/>
</dbReference>
<dbReference type="InterPro" id="IPR012696">
    <property type="entry name" value="PhnM"/>
</dbReference>
<dbReference type="STRING" id="696762.PFRI_22980"/>
<keyword evidence="2 3" id="KW-0378">Hydrolase</keyword>
<dbReference type="GO" id="GO:0006046">
    <property type="term" value="P:N-acetylglucosamine catabolic process"/>
    <property type="evidence" value="ECO:0007669"/>
    <property type="project" value="TreeGrafter"/>
</dbReference>
<dbReference type="PIRSF" id="PIRSF038971">
    <property type="entry name" value="PhnM"/>
    <property type="match status" value="1"/>
</dbReference>
<reference evidence="3 4" key="1">
    <citation type="submission" date="2016-10" db="EMBL/GenBank/DDBJ databases">
        <title>Genome sequence of Planktotalea frisia SH6-1.</title>
        <authorList>
            <person name="Poehlein A."/>
            <person name="Bakenhus I."/>
            <person name="Voget S."/>
            <person name="Brinkhoff T."/>
            <person name="Simon M."/>
        </authorList>
    </citation>
    <scope>NUCLEOTIDE SEQUENCE [LARGE SCALE GENOMIC DNA]</scope>
    <source>
        <strain evidence="3 4">SH6-1</strain>
    </source>
</reference>
<dbReference type="SUPFAM" id="SSF51556">
    <property type="entry name" value="Metallo-dependent hydrolases"/>
    <property type="match status" value="1"/>
</dbReference>
<dbReference type="AlphaFoldDB" id="A0A1L9NVR9"/>